<keyword evidence="7" id="KW-0653">Protein transport</keyword>
<organism evidence="11 12">
    <name type="scientific">Chitiniphilus purpureus</name>
    <dbReference type="NCBI Taxonomy" id="2981137"/>
    <lineage>
        <taxon>Bacteria</taxon>
        <taxon>Pseudomonadati</taxon>
        <taxon>Pseudomonadota</taxon>
        <taxon>Betaproteobacteria</taxon>
        <taxon>Neisseriales</taxon>
        <taxon>Chitinibacteraceae</taxon>
        <taxon>Chitiniphilus</taxon>
    </lineage>
</organism>
<comment type="subcellular location">
    <subcellularLocation>
        <location evidence="1">Cell inner membrane</location>
        <topology evidence="1">Single-pass membrane protein</topology>
    </subcellularLocation>
</comment>
<dbReference type="InterPro" id="IPR023229">
    <property type="entry name" value="T2SS_M_periplasmic_sf"/>
</dbReference>
<dbReference type="Gene3D" id="3.30.1360.100">
    <property type="entry name" value="General secretion pathway protein M, EpsM"/>
    <property type="match status" value="1"/>
</dbReference>
<evidence type="ECO:0000256" key="6">
    <source>
        <dbReference type="ARBA" id="ARBA00022692"/>
    </source>
</evidence>
<evidence type="ECO:0000256" key="9">
    <source>
        <dbReference type="ARBA" id="ARBA00023136"/>
    </source>
</evidence>
<evidence type="ECO:0000313" key="11">
    <source>
        <dbReference type="EMBL" id="UXY17058.1"/>
    </source>
</evidence>
<gene>
    <name evidence="11" type="ORF">N8I74_08620</name>
</gene>
<evidence type="ECO:0000256" key="8">
    <source>
        <dbReference type="ARBA" id="ARBA00022989"/>
    </source>
</evidence>
<dbReference type="Pfam" id="PF04612">
    <property type="entry name" value="T2SSM"/>
    <property type="match status" value="1"/>
</dbReference>
<dbReference type="EMBL" id="CP106753">
    <property type="protein sequence ID" value="UXY17058.1"/>
    <property type="molecule type" value="Genomic_DNA"/>
</dbReference>
<evidence type="ECO:0000256" key="7">
    <source>
        <dbReference type="ARBA" id="ARBA00022927"/>
    </source>
</evidence>
<proteinExistence type="inferred from homology"/>
<sequence>MDRFRLFWRQRTGRERVFLGICGVLLAVALFYLVLWQPAATARERLQRQLPRLEADLAQMQRQITQLKGSRANAGASGDPRSTVQGIVQAAGVQADIRALPDQRVAVDAPDLPFAQALDLLTALRSDSGMRIMKLDIKETGQPGRTSLSIEVQR</sequence>
<comment type="similarity">
    <text evidence="2">Belongs to the GSP M family.</text>
</comment>
<evidence type="ECO:0000256" key="4">
    <source>
        <dbReference type="ARBA" id="ARBA00022475"/>
    </source>
</evidence>
<feature type="coiled-coil region" evidence="10">
    <location>
        <begin position="43"/>
        <end position="70"/>
    </location>
</feature>
<evidence type="ECO:0000256" key="5">
    <source>
        <dbReference type="ARBA" id="ARBA00022519"/>
    </source>
</evidence>
<keyword evidence="4" id="KW-1003">Cell membrane</keyword>
<evidence type="ECO:0000256" key="10">
    <source>
        <dbReference type="SAM" id="Coils"/>
    </source>
</evidence>
<name>A0ABY6DS48_9NEIS</name>
<reference evidence="11" key="1">
    <citation type="submission" date="2022-10" db="EMBL/GenBank/DDBJ databases">
        <title>Chitiniphilus purpureus sp. nov., a novel chitin-degrading bacterium isolated from crawfish pond sediment.</title>
        <authorList>
            <person name="Li K."/>
        </authorList>
    </citation>
    <scope>NUCLEOTIDE SEQUENCE</scope>
    <source>
        <strain evidence="11">CD1</strain>
    </source>
</reference>
<dbReference type="RefSeq" id="WP_263126487.1">
    <property type="nucleotide sequence ID" value="NZ_CP106753.1"/>
</dbReference>
<keyword evidence="9" id="KW-0472">Membrane</keyword>
<accession>A0ABY6DS48</accession>
<evidence type="ECO:0000313" key="12">
    <source>
        <dbReference type="Proteomes" id="UP001061302"/>
    </source>
</evidence>
<keyword evidence="10" id="KW-0175">Coiled coil</keyword>
<evidence type="ECO:0000256" key="2">
    <source>
        <dbReference type="ARBA" id="ARBA00010637"/>
    </source>
</evidence>
<dbReference type="InterPro" id="IPR007690">
    <property type="entry name" value="T2SS_GspM"/>
</dbReference>
<protein>
    <submittedName>
        <fullName evidence="11">Type II secretion system protein M</fullName>
    </submittedName>
</protein>
<keyword evidence="8" id="KW-1133">Transmembrane helix</keyword>
<keyword evidence="5" id="KW-0997">Cell inner membrane</keyword>
<evidence type="ECO:0000256" key="1">
    <source>
        <dbReference type="ARBA" id="ARBA00004377"/>
    </source>
</evidence>
<dbReference type="SUPFAM" id="SSF103054">
    <property type="entry name" value="General secretion pathway protein M, EpsM"/>
    <property type="match status" value="1"/>
</dbReference>
<evidence type="ECO:0000256" key="3">
    <source>
        <dbReference type="ARBA" id="ARBA00022448"/>
    </source>
</evidence>
<dbReference type="Proteomes" id="UP001061302">
    <property type="component" value="Chromosome"/>
</dbReference>
<keyword evidence="12" id="KW-1185">Reference proteome</keyword>
<keyword evidence="3" id="KW-0813">Transport</keyword>
<keyword evidence="6" id="KW-0812">Transmembrane</keyword>